<dbReference type="EMBL" id="HBFP01001122">
    <property type="protein sequence ID" value="CAD8816419.1"/>
    <property type="molecule type" value="Transcribed_RNA"/>
</dbReference>
<dbReference type="PROSITE" id="PS01013">
    <property type="entry name" value="OSBP"/>
    <property type="match status" value="1"/>
</dbReference>
<dbReference type="GO" id="GO:0005829">
    <property type="term" value="C:cytosol"/>
    <property type="evidence" value="ECO:0007669"/>
    <property type="project" value="TreeGrafter"/>
</dbReference>
<protein>
    <recommendedName>
        <fullName evidence="4">Oxysterol-binding protein</fullName>
    </recommendedName>
</protein>
<sequence>MSSEVDSLSGGLQKVAIDAVCDHHQYTINREIDYGEHAPDSGISVIKVAKELLGGLKTGADLTGVNLPASVLDPMSSLEKAAKSMQRGEMIADVVSAKSEEDRFLQIFKFQLSGLPKERFGKKPYNPILGEVFRAVFKHADSSHGTTLLLAEQVSHHPPITAIFVHNKTLGFKMQSFMKPEPRFYGNSIEITLSGLIEIEIEKYAEKYHLVRPTIRQTGILGISKQSVEFIGVSTIKCEKTDLMAEVEFKTKSLLGLRGEANMIAGKIKKISTGEKIYEISGVWDKQVKVKDLRTKKEIVLFDYEAMKEKSLTMWTPSKEDLEPNNSLVVWEQCSEAIWAVDTAAANEEKKKVEDAQRALRKQRQEQGLEWKPVFFMKQGEGYVIREDVEEKLAPRN</sequence>
<comment type="similarity">
    <text evidence="1 2">Belongs to the OSBP family.</text>
</comment>
<dbReference type="PANTHER" id="PTHR10972">
    <property type="entry name" value="OXYSTEROL-BINDING PROTEIN-RELATED"/>
    <property type="match status" value="1"/>
</dbReference>
<name>A0A7S0ZB59_9RHOD</name>
<dbReference type="Gene3D" id="2.40.160.120">
    <property type="match status" value="1"/>
</dbReference>
<evidence type="ECO:0000313" key="3">
    <source>
        <dbReference type="EMBL" id="CAD8816419.1"/>
    </source>
</evidence>
<reference evidence="3" key="1">
    <citation type="submission" date="2021-01" db="EMBL/GenBank/DDBJ databases">
        <authorList>
            <person name="Corre E."/>
            <person name="Pelletier E."/>
            <person name="Niang G."/>
            <person name="Scheremetjew M."/>
            <person name="Finn R."/>
            <person name="Kale V."/>
            <person name="Holt S."/>
            <person name="Cochrane G."/>
            <person name="Meng A."/>
            <person name="Brown T."/>
            <person name="Cohen L."/>
        </authorList>
    </citation>
    <scope>NUCLEOTIDE SEQUENCE</scope>
    <source>
        <strain evidence="3">CCMP3278</strain>
    </source>
</reference>
<dbReference type="Pfam" id="PF01237">
    <property type="entry name" value="Oxysterol_BP"/>
    <property type="match status" value="1"/>
</dbReference>
<evidence type="ECO:0000256" key="1">
    <source>
        <dbReference type="ARBA" id="ARBA00008842"/>
    </source>
</evidence>
<dbReference type="InterPro" id="IPR000648">
    <property type="entry name" value="Oxysterol-bd"/>
</dbReference>
<gene>
    <name evidence="3" type="ORF">TOLI1172_LOCUS807</name>
</gene>
<dbReference type="AlphaFoldDB" id="A0A7S0ZB59"/>
<organism evidence="3">
    <name type="scientific">Timspurckia oligopyrenoides</name>
    <dbReference type="NCBI Taxonomy" id="708627"/>
    <lineage>
        <taxon>Eukaryota</taxon>
        <taxon>Rhodophyta</taxon>
        <taxon>Bangiophyceae</taxon>
        <taxon>Porphyridiales</taxon>
        <taxon>Porphyridiaceae</taxon>
        <taxon>Timspurckia</taxon>
    </lineage>
</organism>
<dbReference type="PANTHER" id="PTHR10972:SF102">
    <property type="entry name" value="OXYSTEROL-BINDING PROTEIN"/>
    <property type="match status" value="1"/>
</dbReference>
<dbReference type="SUPFAM" id="SSF144000">
    <property type="entry name" value="Oxysterol-binding protein-like"/>
    <property type="match status" value="1"/>
</dbReference>
<proteinExistence type="inferred from homology"/>
<dbReference type="GO" id="GO:0032934">
    <property type="term" value="F:sterol binding"/>
    <property type="evidence" value="ECO:0007669"/>
    <property type="project" value="TreeGrafter"/>
</dbReference>
<accession>A0A7S0ZB59</accession>
<dbReference type="Gene3D" id="3.30.70.3490">
    <property type="match status" value="1"/>
</dbReference>
<dbReference type="InterPro" id="IPR037239">
    <property type="entry name" value="OSBP_sf"/>
</dbReference>
<evidence type="ECO:0008006" key="4">
    <source>
        <dbReference type="Google" id="ProtNLM"/>
    </source>
</evidence>
<evidence type="ECO:0000256" key="2">
    <source>
        <dbReference type="RuleBase" id="RU003844"/>
    </source>
</evidence>
<dbReference type="InterPro" id="IPR018494">
    <property type="entry name" value="Oxysterol-bd_CS"/>
</dbReference>
<dbReference type="GO" id="GO:0016020">
    <property type="term" value="C:membrane"/>
    <property type="evidence" value="ECO:0007669"/>
    <property type="project" value="TreeGrafter"/>
</dbReference>